<dbReference type="InterPro" id="IPR036034">
    <property type="entry name" value="PDZ_sf"/>
</dbReference>
<dbReference type="EMBL" id="CAFBRD010000008">
    <property type="protein sequence ID" value="CAB5074133.1"/>
    <property type="molecule type" value="Genomic_DNA"/>
</dbReference>
<evidence type="ECO:0000259" key="1">
    <source>
        <dbReference type="SMART" id="SM00228"/>
    </source>
</evidence>
<organism evidence="2">
    <name type="scientific">freshwater metagenome</name>
    <dbReference type="NCBI Taxonomy" id="449393"/>
    <lineage>
        <taxon>unclassified sequences</taxon>
        <taxon>metagenomes</taxon>
        <taxon>ecological metagenomes</taxon>
    </lineage>
</organism>
<dbReference type="SMART" id="SM00228">
    <property type="entry name" value="PDZ"/>
    <property type="match status" value="1"/>
</dbReference>
<proteinExistence type="predicted"/>
<sequence length="88" mass="9325">MHRAWLGIVSTDATEGGALIQSVSAKSPAEIAGLASGDRITALEKRPIRNSSDLVVALRQFAANDSVTIEFNRQGSASSTTVRLIDRT</sequence>
<name>A0A6J6JR90_9ZZZZ</name>
<evidence type="ECO:0000313" key="2">
    <source>
        <dbReference type="EMBL" id="CAB4638513.1"/>
    </source>
</evidence>
<dbReference type="EMBL" id="CAEZVC010000199">
    <property type="protein sequence ID" value="CAB4638513.1"/>
    <property type="molecule type" value="Genomic_DNA"/>
</dbReference>
<evidence type="ECO:0000313" key="4">
    <source>
        <dbReference type="EMBL" id="CAB5074133.1"/>
    </source>
</evidence>
<dbReference type="Pfam" id="PF13180">
    <property type="entry name" value="PDZ_2"/>
    <property type="match status" value="1"/>
</dbReference>
<dbReference type="SUPFAM" id="SSF50156">
    <property type="entry name" value="PDZ domain-like"/>
    <property type="match status" value="1"/>
</dbReference>
<reference evidence="2" key="1">
    <citation type="submission" date="2020-05" db="EMBL/GenBank/DDBJ databases">
        <authorList>
            <person name="Chiriac C."/>
            <person name="Salcher M."/>
            <person name="Ghai R."/>
            <person name="Kavagutti S V."/>
        </authorList>
    </citation>
    <scope>NUCLEOTIDE SEQUENCE</scope>
</reference>
<dbReference type="InterPro" id="IPR001478">
    <property type="entry name" value="PDZ"/>
</dbReference>
<accession>A0A6J6JR90</accession>
<protein>
    <submittedName>
        <fullName evidence="2">Unannotated protein</fullName>
    </submittedName>
</protein>
<feature type="domain" description="PDZ" evidence="1">
    <location>
        <begin position="4"/>
        <end position="75"/>
    </location>
</feature>
<dbReference type="Gene3D" id="2.30.42.10">
    <property type="match status" value="1"/>
</dbReference>
<evidence type="ECO:0000313" key="3">
    <source>
        <dbReference type="EMBL" id="CAB4798412.1"/>
    </source>
</evidence>
<gene>
    <name evidence="2" type="ORF">UFOPK1906_01934</name>
    <name evidence="3" type="ORF">UFOPK2969_01327</name>
    <name evidence="4" type="ORF">UFOPK4371_00268</name>
</gene>
<dbReference type="EMBL" id="CAFAAD010000109">
    <property type="protein sequence ID" value="CAB4798412.1"/>
    <property type="molecule type" value="Genomic_DNA"/>
</dbReference>
<dbReference type="AlphaFoldDB" id="A0A6J6JR90"/>